<dbReference type="Pfam" id="PF01502">
    <property type="entry name" value="PRA-CH"/>
    <property type="match status" value="1"/>
</dbReference>
<evidence type="ECO:0000256" key="4">
    <source>
        <dbReference type="ARBA" id="ARBA00005169"/>
    </source>
</evidence>
<keyword evidence="8 15" id="KW-0963">Cytoplasm</keyword>
<dbReference type="UniPathway" id="UPA00031">
    <property type="reaction ID" value="UER00007"/>
</dbReference>
<dbReference type="PANTHER" id="PTHR42945">
    <property type="entry name" value="HISTIDINE BIOSYNTHESIS BIFUNCTIONAL PROTEIN"/>
    <property type="match status" value="1"/>
</dbReference>
<keyword evidence="9 15" id="KW-0028">Amino-acid biosynthesis</keyword>
<evidence type="ECO:0000256" key="14">
    <source>
        <dbReference type="ARBA" id="ARBA00023268"/>
    </source>
</evidence>
<dbReference type="EC" id="3.6.1.31" evidence="15"/>
<dbReference type="InterPro" id="IPR023019">
    <property type="entry name" value="His_synth_HisIE"/>
</dbReference>
<feature type="domain" description="Phosphoribosyl-AMP cyclohydrolase" evidence="16">
    <location>
        <begin position="29"/>
        <end position="102"/>
    </location>
</feature>
<comment type="subcellular location">
    <subcellularLocation>
        <location evidence="3 15">Cytoplasm</location>
    </subcellularLocation>
</comment>
<evidence type="ECO:0000256" key="13">
    <source>
        <dbReference type="ARBA" id="ARBA00023102"/>
    </source>
</evidence>
<dbReference type="PANTHER" id="PTHR42945:SF9">
    <property type="entry name" value="HISTIDINE BIOSYNTHESIS BIFUNCTIONAL PROTEIN HISIE"/>
    <property type="match status" value="1"/>
</dbReference>
<evidence type="ECO:0000256" key="12">
    <source>
        <dbReference type="ARBA" id="ARBA00022840"/>
    </source>
</evidence>
<evidence type="ECO:0000313" key="18">
    <source>
        <dbReference type="Proteomes" id="UP000035036"/>
    </source>
</evidence>
<evidence type="ECO:0000256" key="5">
    <source>
        <dbReference type="ARBA" id="ARBA00005204"/>
    </source>
</evidence>
<evidence type="ECO:0000256" key="6">
    <source>
        <dbReference type="ARBA" id="ARBA00007731"/>
    </source>
</evidence>
<comment type="similarity">
    <text evidence="7 15">In the N-terminal section; belongs to the PRA-CH family.</text>
</comment>
<dbReference type="FunFam" id="3.10.20.810:FF:000001">
    <property type="entry name" value="Histidine biosynthesis bifunctional protein HisIE"/>
    <property type="match status" value="1"/>
</dbReference>
<organism evidence="17 18">
    <name type="scientific">Geoalkalibacter subterraneus</name>
    <dbReference type="NCBI Taxonomy" id="483547"/>
    <lineage>
        <taxon>Bacteria</taxon>
        <taxon>Pseudomonadati</taxon>
        <taxon>Thermodesulfobacteriota</taxon>
        <taxon>Desulfuromonadia</taxon>
        <taxon>Desulfuromonadales</taxon>
        <taxon>Geoalkalibacteraceae</taxon>
        <taxon>Geoalkalibacter</taxon>
    </lineage>
</organism>
<evidence type="ECO:0000256" key="8">
    <source>
        <dbReference type="ARBA" id="ARBA00022490"/>
    </source>
</evidence>
<dbReference type="HOGENOM" id="CLU_048577_3_1_7"/>
<comment type="catalytic activity">
    <reaction evidence="1 15">
        <text>1-(5-phospho-beta-D-ribosyl)-5'-AMP + H2O = 1-(5-phospho-beta-D-ribosyl)-5-[(5-phospho-beta-D-ribosylamino)methylideneamino]imidazole-4-carboxamide</text>
        <dbReference type="Rhea" id="RHEA:20049"/>
        <dbReference type="ChEBI" id="CHEBI:15377"/>
        <dbReference type="ChEBI" id="CHEBI:58435"/>
        <dbReference type="ChEBI" id="CHEBI:59457"/>
        <dbReference type="EC" id="3.5.4.19"/>
    </reaction>
</comment>
<dbReference type="GO" id="GO:0005737">
    <property type="term" value="C:cytoplasm"/>
    <property type="evidence" value="ECO:0007669"/>
    <property type="project" value="UniProtKB-SubCell"/>
</dbReference>
<keyword evidence="10 15" id="KW-0547">Nucleotide-binding</keyword>
<evidence type="ECO:0000256" key="11">
    <source>
        <dbReference type="ARBA" id="ARBA00022801"/>
    </source>
</evidence>
<dbReference type="HAMAP" id="MF_01019">
    <property type="entry name" value="HisIE"/>
    <property type="match status" value="1"/>
</dbReference>
<keyword evidence="18" id="KW-1185">Reference proteome</keyword>
<comment type="pathway">
    <text evidence="4 15">Amino-acid biosynthesis; L-histidine biosynthesis; L-histidine from 5-phospho-alpha-D-ribose 1-diphosphate: step 3/9.</text>
</comment>
<name>A0A0B5FBW6_9BACT</name>
<dbReference type="NCBIfam" id="NF002747">
    <property type="entry name" value="PRK02759.1"/>
    <property type="match status" value="1"/>
</dbReference>
<comment type="similarity">
    <text evidence="6 15">In the C-terminal section; belongs to the PRA-PH family.</text>
</comment>
<dbReference type="CDD" id="cd11534">
    <property type="entry name" value="NTP-PPase_HisIE_like"/>
    <property type="match status" value="1"/>
</dbReference>
<keyword evidence="11 15" id="KW-0378">Hydrolase</keyword>
<keyword evidence="12 15" id="KW-0067">ATP-binding</keyword>
<dbReference type="STRING" id="483547.GSUB_02550"/>
<dbReference type="HAMAP" id="MF_01020">
    <property type="entry name" value="HisE"/>
    <property type="match status" value="1"/>
</dbReference>
<dbReference type="Gene3D" id="3.10.20.810">
    <property type="entry name" value="Phosphoribosyl-AMP cyclohydrolase"/>
    <property type="match status" value="1"/>
</dbReference>
<dbReference type="OrthoDB" id="9795769at2"/>
<evidence type="ECO:0000256" key="3">
    <source>
        <dbReference type="ARBA" id="ARBA00004496"/>
    </source>
</evidence>
<evidence type="ECO:0000259" key="16">
    <source>
        <dbReference type="Pfam" id="PF01502"/>
    </source>
</evidence>
<dbReference type="GO" id="GO:0000105">
    <property type="term" value="P:L-histidine biosynthetic process"/>
    <property type="evidence" value="ECO:0007669"/>
    <property type="project" value="UniProtKB-UniRule"/>
</dbReference>
<evidence type="ECO:0000313" key="17">
    <source>
        <dbReference type="EMBL" id="AJF05672.1"/>
    </source>
</evidence>
<keyword evidence="14 15" id="KW-0511">Multifunctional enzyme</keyword>
<dbReference type="InterPro" id="IPR038019">
    <property type="entry name" value="PRib_AMP_CycHydrolase_sf"/>
</dbReference>
<evidence type="ECO:0000256" key="2">
    <source>
        <dbReference type="ARBA" id="ARBA00001460"/>
    </source>
</evidence>
<gene>
    <name evidence="15" type="primary">hisI</name>
    <name evidence="15" type="synonym">hisIE</name>
    <name evidence="17" type="ORF">GSUB_02550</name>
</gene>
<evidence type="ECO:0000256" key="10">
    <source>
        <dbReference type="ARBA" id="ARBA00022741"/>
    </source>
</evidence>
<comment type="catalytic activity">
    <reaction evidence="2 15">
        <text>1-(5-phospho-beta-D-ribosyl)-ATP + H2O = 1-(5-phospho-beta-D-ribosyl)-5'-AMP + diphosphate + H(+)</text>
        <dbReference type="Rhea" id="RHEA:22828"/>
        <dbReference type="ChEBI" id="CHEBI:15377"/>
        <dbReference type="ChEBI" id="CHEBI:15378"/>
        <dbReference type="ChEBI" id="CHEBI:33019"/>
        <dbReference type="ChEBI" id="CHEBI:59457"/>
        <dbReference type="ChEBI" id="CHEBI:73183"/>
        <dbReference type="EC" id="3.6.1.31"/>
    </reaction>
</comment>
<keyword evidence="13 15" id="KW-0368">Histidine biosynthesis</keyword>
<dbReference type="NCBIfam" id="NF000768">
    <property type="entry name" value="PRK00051.1"/>
    <property type="match status" value="1"/>
</dbReference>
<dbReference type="RefSeq" id="WP_040199054.1">
    <property type="nucleotide sequence ID" value="NZ_CP010311.1"/>
</dbReference>
<dbReference type="InterPro" id="IPR026660">
    <property type="entry name" value="PRA-CH"/>
</dbReference>
<reference evidence="17 18" key="1">
    <citation type="journal article" date="2015" name="Genome Announc.">
        <title>Genomes of Geoalkalibacter ferrihydriticus Z-0531T and Geoalkalibacter subterraneus Red1T, Two Haloalkaliphilic Metal-Reducing Deltaproteobacteria.</title>
        <authorList>
            <person name="Badalamenti J.P."/>
            <person name="Krajmalnik-Brown R."/>
            <person name="Torres C.I."/>
            <person name="Bond D.R."/>
        </authorList>
    </citation>
    <scope>NUCLEOTIDE SEQUENCE [LARGE SCALE GENOMIC DNA]</scope>
    <source>
        <strain evidence="17 18">Red1</strain>
    </source>
</reference>
<dbReference type="NCBIfam" id="TIGR03188">
    <property type="entry name" value="histidine_hisI"/>
    <property type="match status" value="1"/>
</dbReference>
<dbReference type="Pfam" id="PF01503">
    <property type="entry name" value="PRA-PH"/>
    <property type="match status" value="1"/>
</dbReference>
<dbReference type="GO" id="GO:0004635">
    <property type="term" value="F:phosphoribosyl-AMP cyclohydrolase activity"/>
    <property type="evidence" value="ECO:0007669"/>
    <property type="project" value="UniProtKB-UniRule"/>
</dbReference>
<feature type="region of interest" description="Phosphoribosyl-ATP pyrophosphohydrolase" evidence="15">
    <location>
        <begin position="130"/>
        <end position="230"/>
    </location>
</feature>
<dbReference type="Proteomes" id="UP000035036">
    <property type="component" value="Chromosome"/>
</dbReference>
<dbReference type="InterPro" id="IPR021130">
    <property type="entry name" value="PRib-ATP_PPHydrolase-like"/>
</dbReference>
<dbReference type="SUPFAM" id="SSF101386">
    <property type="entry name" value="all-alpha NTP pyrophosphatases"/>
    <property type="match status" value="1"/>
</dbReference>
<dbReference type="GO" id="GO:0004636">
    <property type="term" value="F:phosphoribosyl-ATP diphosphatase activity"/>
    <property type="evidence" value="ECO:0007669"/>
    <property type="project" value="UniProtKB-UniRule"/>
</dbReference>
<comment type="pathway">
    <text evidence="5 15">Amino-acid biosynthesis; L-histidine biosynthesis; L-histidine from 5-phospho-alpha-D-ribose 1-diphosphate: step 2/9.</text>
</comment>
<protein>
    <recommendedName>
        <fullName evidence="15">Histidine biosynthesis bifunctional protein HisIE</fullName>
    </recommendedName>
    <domain>
        <recommendedName>
            <fullName evidence="15">Phosphoribosyl-AMP cyclohydrolase</fullName>
            <shortName evidence="15">PRA-CH</shortName>
            <ecNumber evidence="15">3.5.4.19</ecNumber>
        </recommendedName>
    </domain>
    <domain>
        <recommendedName>
            <fullName evidence="15">Phosphoribosyl-ATP pyrophosphatase</fullName>
            <shortName evidence="15">PRA-PH</shortName>
            <ecNumber evidence="15">3.6.1.31</ecNumber>
        </recommendedName>
    </domain>
</protein>
<sequence length="230" mass="26225">MSLIEQLKFDDNGLIPAITRDADNGEVLMMAYMNAEAVEKTLKTGKVHYFSRSRRKLWMKGETSGHVQTVREIRFDCDEDCLLIDVEQQGAACHTGHRSCFYRRWQDDAALTEGEKAADPMQAYAREDILNAVYHVIQERRRNPSEKSYVASLFGKGLDKILGKIGEEATETAVAGKGGDKDQVVYETADLFFHTLVLLGYYDIPPERIYDELRRRFGMSGIEEKQSRTK</sequence>
<accession>A0A0B5FBW6</accession>
<evidence type="ECO:0000256" key="9">
    <source>
        <dbReference type="ARBA" id="ARBA00022605"/>
    </source>
</evidence>
<dbReference type="GO" id="GO:0005524">
    <property type="term" value="F:ATP binding"/>
    <property type="evidence" value="ECO:0007669"/>
    <property type="project" value="UniProtKB-KW"/>
</dbReference>
<dbReference type="EMBL" id="CP010311">
    <property type="protein sequence ID" value="AJF05672.1"/>
    <property type="molecule type" value="Genomic_DNA"/>
</dbReference>
<dbReference type="SUPFAM" id="SSF141734">
    <property type="entry name" value="HisI-like"/>
    <property type="match status" value="1"/>
</dbReference>
<dbReference type="EC" id="3.5.4.19" evidence="15"/>
<evidence type="ECO:0000256" key="1">
    <source>
        <dbReference type="ARBA" id="ARBA00000024"/>
    </source>
</evidence>
<evidence type="ECO:0000256" key="15">
    <source>
        <dbReference type="HAMAP-Rule" id="MF_01019"/>
    </source>
</evidence>
<dbReference type="InterPro" id="IPR002496">
    <property type="entry name" value="PRib_AMP_CycHydrolase_dom"/>
</dbReference>
<dbReference type="InterPro" id="IPR008179">
    <property type="entry name" value="HisE"/>
</dbReference>
<dbReference type="NCBIfam" id="NF001611">
    <property type="entry name" value="PRK00400.1-3"/>
    <property type="match status" value="1"/>
</dbReference>
<evidence type="ECO:0000256" key="7">
    <source>
        <dbReference type="ARBA" id="ARBA00008299"/>
    </source>
</evidence>
<proteinExistence type="inferred from homology"/>
<dbReference type="AlphaFoldDB" id="A0A0B5FBW6"/>
<dbReference type="Gene3D" id="1.10.287.1080">
    <property type="entry name" value="MazG-like"/>
    <property type="match status" value="1"/>
</dbReference>
<feature type="region of interest" description="Phosphoribosyl-AMP cyclohydrolase" evidence="15">
    <location>
        <begin position="1"/>
        <end position="129"/>
    </location>
</feature>
<dbReference type="KEGG" id="gsb:GSUB_02550"/>
<dbReference type="HAMAP" id="MF_01021">
    <property type="entry name" value="HisI"/>
    <property type="match status" value="1"/>
</dbReference>